<dbReference type="InterPro" id="IPR018456">
    <property type="entry name" value="PTR2_symporter_CS"/>
</dbReference>
<sequence length="557" mass="62113">MADSTSIINKQTNGGWNAAIFIIVVEMTERFAFYGLASNLITFLTNELGQSTATAAKNINTWIGVSCIFPILGGFLADSILGRFKTVLLSSFIYLLGMVMLPLSVTVVAPGMREQVFFMALYVMAVGEGGHKPCVMTFAADQFGEANAEEKAAKTSFFNYWYLAIVLSSSIAVLALIFVQERVSWSIGFSIIAGSVVIGITIFLIGIPKYRKQVPVGSPLTRVAQVFVASLKKWRLSSTHHHYGLCDEEEEDKSESRNASKIYLLARTNQFRFLDKATVIDEIDHNQNRNPWRLCTVNQVEEVKLVLRLIPIWISLIMFCATLTQLNTFFLKQGSMMNRTIGDHFTIPPAAFQSIVGVTILILIPLYDRVFVPTVRKLTNHHSGITSLQRIGIGLFVATFNMMICGLVEAKRLQVARDHGLIDSPKVVVPMSSLWLLPQYILVGIGDVFTIVGMQELFYDQMPETMRSIGAAIFISVVGVGSFVSTGIISVVQTISKSHGEEWLVNNLNRAHLDYYYWVIASLNAVSLCFYVFIAKHFVYKKLQDKDDDDVQGERDV</sequence>
<dbReference type="AlphaFoldDB" id="A0ABD1BHE9"/>
<evidence type="ECO:0000313" key="9">
    <source>
        <dbReference type="Proteomes" id="UP001558713"/>
    </source>
</evidence>
<evidence type="ECO:0000256" key="7">
    <source>
        <dbReference type="SAM" id="Phobius"/>
    </source>
</evidence>
<evidence type="ECO:0000256" key="6">
    <source>
        <dbReference type="ARBA" id="ARBA00023136"/>
    </source>
</evidence>
<dbReference type="PANTHER" id="PTHR11654">
    <property type="entry name" value="OLIGOPEPTIDE TRANSPORTER-RELATED"/>
    <property type="match status" value="1"/>
</dbReference>
<dbReference type="EMBL" id="JBANAX010000363">
    <property type="protein sequence ID" value="KAL1212521.1"/>
    <property type="molecule type" value="Genomic_DNA"/>
</dbReference>
<feature type="transmembrane region" description="Helical" evidence="7">
    <location>
        <begin position="388"/>
        <end position="410"/>
    </location>
</feature>
<reference evidence="8 9" key="1">
    <citation type="submission" date="2024-04" db="EMBL/GenBank/DDBJ databases">
        <title>Genome assembly C_amara_ONT_v2.</title>
        <authorList>
            <person name="Yant L."/>
            <person name="Moore C."/>
            <person name="Slenker M."/>
        </authorList>
    </citation>
    <scope>NUCLEOTIDE SEQUENCE [LARGE SCALE GENOMIC DNA]</scope>
    <source>
        <tissue evidence="8">Leaf</tissue>
    </source>
</reference>
<dbReference type="InterPro" id="IPR044739">
    <property type="entry name" value="NRT1/PTR"/>
</dbReference>
<feature type="transmembrane region" description="Helical" evidence="7">
    <location>
        <begin position="515"/>
        <end position="534"/>
    </location>
</feature>
<dbReference type="Proteomes" id="UP001558713">
    <property type="component" value="Unassembled WGS sequence"/>
</dbReference>
<gene>
    <name evidence="8" type="ORF">V5N11_036096</name>
</gene>
<keyword evidence="5 7" id="KW-1133">Transmembrane helix</keyword>
<evidence type="ECO:0000256" key="5">
    <source>
        <dbReference type="ARBA" id="ARBA00022989"/>
    </source>
</evidence>
<organism evidence="8 9">
    <name type="scientific">Cardamine amara subsp. amara</name>
    <dbReference type="NCBI Taxonomy" id="228776"/>
    <lineage>
        <taxon>Eukaryota</taxon>
        <taxon>Viridiplantae</taxon>
        <taxon>Streptophyta</taxon>
        <taxon>Embryophyta</taxon>
        <taxon>Tracheophyta</taxon>
        <taxon>Spermatophyta</taxon>
        <taxon>Magnoliopsida</taxon>
        <taxon>eudicotyledons</taxon>
        <taxon>Gunneridae</taxon>
        <taxon>Pentapetalae</taxon>
        <taxon>rosids</taxon>
        <taxon>malvids</taxon>
        <taxon>Brassicales</taxon>
        <taxon>Brassicaceae</taxon>
        <taxon>Cardamineae</taxon>
        <taxon>Cardamine</taxon>
    </lineage>
</organism>
<comment type="similarity">
    <text evidence="2">Belongs to the major facilitator superfamily. Proton-dependent oligopeptide transporter (POT/PTR) (TC 2.A.17) family.</text>
</comment>
<keyword evidence="4 7" id="KW-0812">Transmembrane</keyword>
<feature type="transmembrane region" description="Helical" evidence="7">
    <location>
        <begin position="185"/>
        <end position="207"/>
    </location>
</feature>
<dbReference type="InterPro" id="IPR000109">
    <property type="entry name" value="POT_fam"/>
</dbReference>
<comment type="caution">
    <text evidence="8">The sequence shown here is derived from an EMBL/GenBank/DDBJ whole genome shotgun (WGS) entry which is preliminary data.</text>
</comment>
<evidence type="ECO:0000256" key="3">
    <source>
        <dbReference type="ARBA" id="ARBA00022553"/>
    </source>
</evidence>
<evidence type="ECO:0000256" key="2">
    <source>
        <dbReference type="ARBA" id="ARBA00005982"/>
    </source>
</evidence>
<dbReference type="GO" id="GO:0016020">
    <property type="term" value="C:membrane"/>
    <property type="evidence" value="ECO:0007669"/>
    <property type="project" value="UniProtKB-SubCell"/>
</dbReference>
<dbReference type="InterPro" id="IPR036259">
    <property type="entry name" value="MFS_trans_sf"/>
</dbReference>
<proteinExistence type="inferred from homology"/>
<comment type="subcellular location">
    <subcellularLocation>
        <location evidence="1">Membrane</location>
        <topology evidence="1">Multi-pass membrane protein</topology>
    </subcellularLocation>
</comment>
<dbReference type="SUPFAM" id="SSF103473">
    <property type="entry name" value="MFS general substrate transporter"/>
    <property type="match status" value="1"/>
</dbReference>
<feature type="transmembrane region" description="Helical" evidence="7">
    <location>
        <begin position="350"/>
        <end position="367"/>
    </location>
</feature>
<evidence type="ECO:0000313" key="8">
    <source>
        <dbReference type="EMBL" id="KAL1212521.1"/>
    </source>
</evidence>
<protein>
    <submittedName>
        <fullName evidence="8">Protein NRT1/ PTR FAMILY 5.4</fullName>
    </submittedName>
</protein>
<feature type="transmembrane region" description="Helical" evidence="7">
    <location>
        <begin position="440"/>
        <end position="459"/>
    </location>
</feature>
<feature type="transmembrane region" description="Helical" evidence="7">
    <location>
        <begin position="471"/>
        <end position="495"/>
    </location>
</feature>
<evidence type="ECO:0000256" key="1">
    <source>
        <dbReference type="ARBA" id="ARBA00004141"/>
    </source>
</evidence>
<dbReference type="PROSITE" id="PS01022">
    <property type="entry name" value="PTR2_1"/>
    <property type="match status" value="1"/>
</dbReference>
<name>A0ABD1BHE9_CARAN</name>
<feature type="transmembrane region" description="Helical" evidence="7">
    <location>
        <begin position="87"/>
        <end position="109"/>
    </location>
</feature>
<accession>A0ABD1BHE9</accession>
<dbReference type="Gene3D" id="1.20.1250.20">
    <property type="entry name" value="MFS general substrate transporter like domains"/>
    <property type="match status" value="1"/>
</dbReference>
<dbReference type="Pfam" id="PF00854">
    <property type="entry name" value="PTR2"/>
    <property type="match status" value="1"/>
</dbReference>
<feature type="transmembrane region" description="Helical" evidence="7">
    <location>
        <begin position="160"/>
        <end position="179"/>
    </location>
</feature>
<keyword evidence="3" id="KW-0597">Phosphoprotein</keyword>
<keyword evidence="6 7" id="KW-0472">Membrane</keyword>
<feature type="transmembrane region" description="Helical" evidence="7">
    <location>
        <begin position="309"/>
        <end position="330"/>
    </location>
</feature>
<evidence type="ECO:0000256" key="4">
    <source>
        <dbReference type="ARBA" id="ARBA00022692"/>
    </source>
</evidence>
<keyword evidence="9" id="KW-1185">Reference proteome</keyword>
<feature type="transmembrane region" description="Helical" evidence="7">
    <location>
        <begin position="61"/>
        <end position="81"/>
    </location>
</feature>
<dbReference type="CDD" id="cd17417">
    <property type="entry name" value="MFS_NPF5"/>
    <property type="match status" value="1"/>
</dbReference>